<organism evidence="1 2">
    <name type="scientific">Hypsibius exemplaris</name>
    <name type="common">Freshwater tardigrade</name>
    <dbReference type="NCBI Taxonomy" id="2072580"/>
    <lineage>
        <taxon>Eukaryota</taxon>
        <taxon>Metazoa</taxon>
        <taxon>Ecdysozoa</taxon>
        <taxon>Tardigrada</taxon>
        <taxon>Eutardigrada</taxon>
        <taxon>Parachela</taxon>
        <taxon>Hypsibioidea</taxon>
        <taxon>Hypsibiidae</taxon>
        <taxon>Hypsibius</taxon>
    </lineage>
</organism>
<evidence type="ECO:0000313" key="2">
    <source>
        <dbReference type="Proteomes" id="UP000192578"/>
    </source>
</evidence>
<keyword evidence="2" id="KW-1185">Reference proteome</keyword>
<proteinExistence type="predicted"/>
<protein>
    <submittedName>
        <fullName evidence="1">Uncharacterized protein</fullName>
    </submittedName>
</protein>
<name>A0A9X6NM99_HYPEX</name>
<gene>
    <name evidence="1" type="ORF">BV898_19884</name>
</gene>
<evidence type="ECO:0000313" key="1">
    <source>
        <dbReference type="EMBL" id="OWA55498.1"/>
    </source>
</evidence>
<reference evidence="2" key="1">
    <citation type="submission" date="2017-01" db="EMBL/GenBank/DDBJ databases">
        <title>Comparative genomics of anhydrobiosis in the tardigrade Hypsibius dujardini.</title>
        <authorList>
            <person name="Yoshida Y."/>
            <person name="Koutsovoulos G."/>
            <person name="Laetsch D."/>
            <person name="Stevens L."/>
            <person name="Kumar S."/>
            <person name="Horikawa D."/>
            <person name="Ishino K."/>
            <person name="Komine S."/>
            <person name="Tomita M."/>
            <person name="Blaxter M."/>
            <person name="Arakawa K."/>
        </authorList>
    </citation>
    <scope>NUCLEOTIDE SEQUENCE [LARGE SCALE GENOMIC DNA]</scope>
    <source>
        <strain evidence="2">Z151</strain>
    </source>
</reference>
<dbReference type="Proteomes" id="UP000192578">
    <property type="component" value="Unassembled WGS sequence"/>
</dbReference>
<comment type="caution">
    <text evidence="1">The sequence shown here is derived from an EMBL/GenBank/DDBJ whole genome shotgun (WGS) entry which is preliminary data.</text>
</comment>
<dbReference type="AlphaFoldDB" id="A0A9X6NM99"/>
<accession>A0A9X6NM99</accession>
<dbReference type="EMBL" id="MTYJ01000869">
    <property type="protein sequence ID" value="OWA55498.1"/>
    <property type="molecule type" value="Genomic_DNA"/>
</dbReference>
<sequence length="79" mass="8834">MLSLIDEQLKEEVPENPNILEKVPIAVKRNVCFIINLKKLFNDKDILADNNGSWTALRGAEKVYFLSVTALSRSLGAAF</sequence>